<dbReference type="InterPro" id="IPR027477">
    <property type="entry name" value="Succ_DH/fumarate_Rdtase_cat_sf"/>
</dbReference>
<comment type="cofactor">
    <cofactor evidence="1">
        <name>FAD</name>
        <dbReference type="ChEBI" id="CHEBI:57692"/>
    </cofactor>
</comment>
<dbReference type="SUPFAM" id="SSF56425">
    <property type="entry name" value="Succinate dehydrogenase/fumarate reductase flavoprotein, catalytic domain"/>
    <property type="match status" value="1"/>
</dbReference>
<keyword evidence="2" id="KW-0285">Flavoprotein</keyword>
<feature type="chain" id="PRO_5039365933" description="FAD-dependent oxidoreductase 2 FAD-binding domain-containing protein" evidence="6">
    <location>
        <begin position="31"/>
        <end position="664"/>
    </location>
</feature>
<dbReference type="Gene3D" id="3.90.700.10">
    <property type="entry name" value="Succinate dehydrogenase/fumarate reductase flavoprotein, catalytic domain"/>
    <property type="match status" value="1"/>
</dbReference>
<dbReference type="InterPro" id="IPR019546">
    <property type="entry name" value="TAT_signal_bac_arc"/>
</dbReference>
<gene>
    <name evidence="8" type="ORF">C1881_04120</name>
</gene>
<dbReference type="SUPFAM" id="SSF51905">
    <property type="entry name" value="FAD/NAD(P)-binding domain"/>
    <property type="match status" value="1"/>
</dbReference>
<keyword evidence="3" id="KW-0274">FAD</keyword>
<feature type="compositionally biased region" description="Basic and acidic residues" evidence="5">
    <location>
        <begin position="649"/>
        <end position="664"/>
    </location>
</feature>
<protein>
    <recommendedName>
        <fullName evidence="7">FAD-dependent oxidoreductase 2 FAD-binding domain-containing protein</fullName>
    </recommendedName>
</protein>
<evidence type="ECO:0000313" key="9">
    <source>
        <dbReference type="Proteomes" id="UP000253975"/>
    </source>
</evidence>
<accession>A0A369LJ23</accession>
<evidence type="ECO:0000256" key="1">
    <source>
        <dbReference type="ARBA" id="ARBA00001974"/>
    </source>
</evidence>
<dbReference type="PROSITE" id="PS51257">
    <property type="entry name" value="PROKAR_LIPOPROTEIN"/>
    <property type="match status" value="1"/>
</dbReference>
<feature type="region of interest" description="Disordered" evidence="5">
    <location>
        <begin position="632"/>
        <end position="664"/>
    </location>
</feature>
<feature type="signal peptide" evidence="6">
    <location>
        <begin position="1"/>
        <end position="30"/>
    </location>
</feature>
<comment type="caution">
    <text evidence="8">The sequence shown here is derived from an EMBL/GenBank/DDBJ whole genome shotgun (WGS) entry which is preliminary data.</text>
</comment>
<dbReference type="InterPro" id="IPR006311">
    <property type="entry name" value="TAT_signal"/>
</dbReference>
<keyword evidence="6" id="KW-0732">Signal</keyword>
<dbReference type="Gene3D" id="3.50.50.60">
    <property type="entry name" value="FAD/NAD(P)-binding domain"/>
    <property type="match status" value="1"/>
</dbReference>
<sequence>MKKCNGVSRRSFLKGAAGAGLSAAALGMLAGCSPAATSTKAEESAAVASGASGVAVGQPSSIAANGGVAPSWLGEKPEVPSDIAKTIDCDLLVIGGGNSGIVAARKAAELGAKVVVMEKQPQDTWSPIGCDCGTINSQAYLDTGAEAVDEMAVFNEWQIRSFVRTMPYNAKVFATRSGEAADYVRGVVPQEDLDEYSVYYSFPNGRNKTIVNHSGYTSFPGTISYRDFNNKLGNGQNQPAWKVVMKANIDAAEEHGAEWLWQTSATVLLQNDDGDVTGAVGKGPDGNVQVNATSTLLACGDFSANGEMVLALQDEVRQLAEISGIDTTDPSAFMGMGQDGMGQKLACWAGGVMEPGPRAAMNFGNGMGAPGLTAVGNYPVFGPDGKRFYNDAQLQFGGQGFFARRLPGELLCTICDGKWEENIMNQGYEHNMSSTTCAREWDLVKEDLKNYKTGPDGFEVYGFTGYGMNKSKMYAAETLDELADILGYEGEAKQGLLDEIAHYNEMCAAGKDTDWGRDSDLMNALDTPPFFGMAGTTSKGRVSSGMVQMSGVLVNDKYQVRRTDDTIIHGLYAVGNTAGGRYAIQYHAMLAGNSVGFAITQGMVAGEHIAQFAEQDVTDAIAYEEKLAKLKEEMANQPQGGPGGAPKGGDAKEGDAKEGDAEKK</sequence>
<reference evidence="8 9" key="1">
    <citation type="journal article" date="2018" name="Elife">
        <title>Discovery and characterization of a prevalent human gut bacterial enzyme sufficient for the inactivation of a family of plant toxins.</title>
        <authorList>
            <person name="Koppel N."/>
            <person name="Bisanz J.E."/>
            <person name="Pandelia M.E."/>
            <person name="Turnbaugh P.J."/>
            <person name="Balskus E.P."/>
        </authorList>
    </citation>
    <scope>NUCLEOTIDE SEQUENCE [LARGE SCALE GENOMIC DNA]</scope>
    <source>
        <strain evidence="8 9">OB21 GAM31</strain>
    </source>
</reference>
<dbReference type="RefSeq" id="WP_114615277.1">
    <property type="nucleotide sequence ID" value="NZ_PPTO01000005.1"/>
</dbReference>
<evidence type="ECO:0000256" key="3">
    <source>
        <dbReference type="ARBA" id="ARBA00022827"/>
    </source>
</evidence>
<evidence type="ECO:0000256" key="2">
    <source>
        <dbReference type="ARBA" id="ARBA00022630"/>
    </source>
</evidence>
<evidence type="ECO:0000256" key="5">
    <source>
        <dbReference type="SAM" id="MobiDB-lite"/>
    </source>
</evidence>
<evidence type="ECO:0000256" key="6">
    <source>
        <dbReference type="SAM" id="SignalP"/>
    </source>
</evidence>
<feature type="domain" description="FAD-dependent oxidoreductase 2 FAD-binding" evidence="7">
    <location>
        <begin position="90"/>
        <end position="583"/>
    </location>
</feature>
<dbReference type="Proteomes" id="UP000253975">
    <property type="component" value="Unassembled WGS sequence"/>
</dbReference>
<dbReference type="PANTHER" id="PTHR43400:SF7">
    <property type="entry name" value="FAD-DEPENDENT OXIDOREDUCTASE 2 FAD BINDING DOMAIN-CONTAINING PROTEIN"/>
    <property type="match status" value="1"/>
</dbReference>
<evidence type="ECO:0000259" key="7">
    <source>
        <dbReference type="Pfam" id="PF00890"/>
    </source>
</evidence>
<dbReference type="PROSITE" id="PS51318">
    <property type="entry name" value="TAT"/>
    <property type="match status" value="1"/>
</dbReference>
<dbReference type="Pfam" id="PF00890">
    <property type="entry name" value="FAD_binding_2"/>
    <property type="match status" value="1"/>
</dbReference>
<evidence type="ECO:0000256" key="4">
    <source>
        <dbReference type="ARBA" id="ARBA00023002"/>
    </source>
</evidence>
<name>A0A369LJ23_9ACTN</name>
<dbReference type="AlphaFoldDB" id="A0A369LJ23"/>
<dbReference type="InterPro" id="IPR003953">
    <property type="entry name" value="FAD-dep_OxRdtase_2_FAD-bd"/>
</dbReference>
<dbReference type="InterPro" id="IPR036188">
    <property type="entry name" value="FAD/NAD-bd_sf"/>
</dbReference>
<evidence type="ECO:0000313" key="8">
    <source>
        <dbReference type="EMBL" id="RDB59330.1"/>
    </source>
</evidence>
<dbReference type="GO" id="GO:0033765">
    <property type="term" value="F:steroid dehydrogenase activity, acting on the CH-CH group of donors"/>
    <property type="evidence" value="ECO:0007669"/>
    <property type="project" value="UniProtKB-ARBA"/>
</dbReference>
<keyword evidence="4" id="KW-0560">Oxidoreductase</keyword>
<dbReference type="PANTHER" id="PTHR43400">
    <property type="entry name" value="FUMARATE REDUCTASE"/>
    <property type="match status" value="1"/>
</dbReference>
<proteinExistence type="predicted"/>
<dbReference type="NCBIfam" id="TIGR01409">
    <property type="entry name" value="TAT_signal_seq"/>
    <property type="match status" value="1"/>
</dbReference>
<organism evidence="8 9">
    <name type="scientific">Slackia isoflavoniconvertens</name>
    <dbReference type="NCBI Taxonomy" id="572010"/>
    <lineage>
        <taxon>Bacteria</taxon>
        <taxon>Bacillati</taxon>
        <taxon>Actinomycetota</taxon>
        <taxon>Coriobacteriia</taxon>
        <taxon>Eggerthellales</taxon>
        <taxon>Eggerthellaceae</taxon>
        <taxon>Slackia</taxon>
    </lineage>
</organism>
<dbReference type="EMBL" id="PPTO01000005">
    <property type="protein sequence ID" value="RDB59330.1"/>
    <property type="molecule type" value="Genomic_DNA"/>
</dbReference>
<dbReference type="InterPro" id="IPR050315">
    <property type="entry name" value="FAD-oxidoreductase_2"/>
</dbReference>